<feature type="domain" description="Methyltransferase small N-terminal" evidence="8">
    <location>
        <begin position="8"/>
        <end position="163"/>
    </location>
</feature>
<evidence type="ECO:0000259" key="8">
    <source>
        <dbReference type="Pfam" id="PF08468"/>
    </source>
</evidence>
<keyword evidence="3 6" id="KW-0489">Methyltransferase</keyword>
<comment type="subunit">
    <text evidence="6">Monomer.</text>
</comment>
<dbReference type="Gene3D" id="3.40.50.150">
    <property type="entry name" value="Vaccinia Virus protein VP39"/>
    <property type="match status" value="2"/>
</dbReference>
<dbReference type="InterPro" id="IPR007848">
    <property type="entry name" value="Small_mtfrase_dom"/>
</dbReference>
<dbReference type="InterPro" id="IPR002052">
    <property type="entry name" value="DNA_methylase_N6_adenine_CS"/>
</dbReference>
<evidence type="ECO:0000256" key="5">
    <source>
        <dbReference type="ARBA" id="ARBA00022691"/>
    </source>
</evidence>
<dbReference type="PROSITE" id="PS00092">
    <property type="entry name" value="N6_MTASE"/>
    <property type="match status" value="1"/>
</dbReference>
<evidence type="ECO:0000256" key="3">
    <source>
        <dbReference type="ARBA" id="ARBA00022603"/>
    </source>
</evidence>
<dbReference type="InterPro" id="IPR023543">
    <property type="entry name" value="rRNA_ssu_MeTfrase_C"/>
</dbReference>
<organism evidence="9 10">
    <name type="scientific">Vibrio vulnificus</name>
    <dbReference type="NCBI Taxonomy" id="672"/>
    <lineage>
        <taxon>Bacteria</taxon>
        <taxon>Pseudomonadati</taxon>
        <taxon>Pseudomonadota</taxon>
        <taxon>Gammaproteobacteria</taxon>
        <taxon>Vibrionales</taxon>
        <taxon>Vibrionaceae</taxon>
        <taxon>Vibrio</taxon>
    </lineage>
</organism>
<dbReference type="SUPFAM" id="SSF53335">
    <property type="entry name" value="S-adenosyl-L-methionine-dependent methyltransferases"/>
    <property type="match status" value="1"/>
</dbReference>
<keyword evidence="2 6" id="KW-0698">rRNA processing</keyword>
<evidence type="ECO:0000256" key="4">
    <source>
        <dbReference type="ARBA" id="ARBA00022679"/>
    </source>
</evidence>
<evidence type="ECO:0000256" key="1">
    <source>
        <dbReference type="ARBA" id="ARBA00022490"/>
    </source>
</evidence>
<evidence type="ECO:0000259" key="7">
    <source>
        <dbReference type="Pfam" id="PF05175"/>
    </source>
</evidence>
<evidence type="ECO:0000313" key="9">
    <source>
        <dbReference type="EMBL" id="PNM66856.1"/>
    </source>
</evidence>
<dbReference type="EMBL" id="LOSH02000004">
    <property type="protein sequence ID" value="PNM66856.1"/>
    <property type="molecule type" value="Genomic_DNA"/>
</dbReference>
<name>A0ABX4WUI2_VIBVL</name>
<dbReference type="NCBIfam" id="NF007023">
    <property type="entry name" value="PRK09489.1"/>
    <property type="match status" value="1"/>
</dbReference>
<sequence>MSAYTAPSQIAQRQLDYFNGKHVLVAGEVEDLFPLELAEHCESVSVFTSNYSYFRQIRAHSTITSYFGSQLEADSQADLLLLYWPKAKAEAEYLIAMLMAKLGLGCEIVVVGENRSGVKSIEKMFQAYGPVNKYDSARRCSFYWGQCNTQPNAFNQADWFRHYSINIHGQQLEIQSLPGVFSHGEFDLGSQLLLETLPSLSGKVLDFGCGAGVIGAFMAKRNPSIELEMCDINAYALASSEATLAANGLQGRVFASDIYSDTADDYRFIISNPPFHSGLDTNYNAAETLLGQAPQHLNKQGELIIVANSFLKYPPIIEQAFSNCATLNKTNKFSIYHRQQIVILLQHSV</sequence>
<evidence type="ECO:0000313" key="10">
    <source>
        <dbReference type="Proteomes" id="UP000054370"/>
    </source>
</evidence>
<dbReference type="RefSeq" id="WP_058648527.1">
    <property type="nucleotide sequence ID" value="NZ_LOSH02000004.1"/>
</dbReference>
<gene>
    <name evidence="6" type="primary">rsmC</name>
    <name evidence="9" type="ORF">AL548_011325</name>
</gene>
<proteinExistence type="inferred from homology"/>
<keyword evidence="5 6" id="KW-0949">S-adenosyl-L-methionine</keyword>
<dbReference type="Pfam" id="PF05175">
    <property type="entry name" value="MTS"/>
    <property type="match status" value="1"/>
</dbReference>
<dbReference type="PANTHER" id="PTHR47816:SF4">
    <property type="entry name" value="RIBOSOMAL RNA SMALL SUBUNIT METHYLTRANSFERASE C"/>
    <property type="match status" value="1"/>
</dbReference>
<comment type="similarity">
    <text evidence="6">Belongs to the methyltransferase superfamily. RsmC family.</text>
</comment>
<keyword evidence="1 6" id="KW-0963">Cytoplasm</keyword>
<evidence type="ECO:0000256" key="6">
    <source>
        <dbReference type="HAMAP-Rule" id="MF_01862"/>
    </source>
</evidence>
<comment type="caution">
    <text evidence="9">The sequence shown here is derived from an EMBL/GenBank/DDBJ whole genome shotgun (WGS) entry which is preliminary data.</text>
</comment>
<reference evidence="9" key="1">
    <citation type="submission" date="2017-12" db="EMBL/GenBank/DDBJ databases">
        <title>FDA dAtabase for Regulatory Grade micrObial Sequences (FDA-ARGOS): Supporting development and validation of Infectious Disease Dx tests.</title>
        <authorList>
            <person name="Hoffmann M."/>
            <person name="Allard M."/>
            <person name="Evans P."/>
            <person name="Brown E."/>
            <person name="Tallon L.J."/>
            <person name="Sadzewicz L."/>
            <person name="Sengamalay N."/>
            <person name="Ott S."/>
            <person name="Godinez A."/>
            <person name="Nagaraj S."/>
            <person name="Vavikolanu K."/>
            <person name="Aluvathingal J."/>
            <person name="Nadendla S."/>
            <person name="Hobson J."/>
            <person name="Sichtig H."/>
        </authorList>
    </citation>
    <scope>NUCLEOTIDE SEQUENCE [LARGE SCALE GENOMIC DNA]</scope>
    <source>
        <strain evidence="9">FDAARGOS_118</strain>
    </source>
</reference>
<accession>A0ABX4WUI2</accession>
<dbReference type="Pfam" id="PF08468">
    <property type="entry name" value="MTS_N"/>
    <property type="match status" value="1"/>
</dbReference>
<comment type="subcellular location">
    <subcellularLocation>
        <location evidence="6">Cytoplasm</location>
    </subcellularLocation>
</comment>
<comment type="function">
    <text evidence="6">Specifically methylates the guanine in position 1207 of 16S rRNA in the 30S particle.</text>
</comment>
<dbReference type="PANTHER" id="PTHR47816">
    <property type="entry name" value="RIBOSOMAL RNA SMALL SUBUNIT METHYLTRANSFERASE C"/>
    <property type="match status" value="1"/>
</dbReference>
<dbReference type="HAMAP" id="MF_01862">
    <property type="entry name" value="16SrRNA_methyltr_C"/>
    <property type="match status" value="1"/>
</dbReference>
<protein>
    <recommendedName>
        <fullName evidence="6">Ribosomal RNA small subunit methyltransferase C</fullName>
        <ecNumber evidence="6">2.1.1.172</ecNumber>
    </recommendedName>
    <alternativeName>
        <fullName evidence="6">16S rRNA m2G1207 methyltransferase</fullName>
    </alternativeName>
    <alternativeName>
        <fullName evidence="6">rRNA (guanine-N(2)-)-methyltransferase RsmC</fullName>
    </alternativeName>
</protein>
<evidence type="ECO:0000256" key="2">
    <source>
        <dbReference type="ARBA" id="ARBA00022552"/>
    </source>
</evidence>
<feature type="domain" description="Methyltransferase small" evidence="7">
    <location>
        <begin position="172"/>
        <end position="336"/>
    </location>
</feature>
<dbReference type="Proteomes" id="UP000054370">
    <property type="component" value="Unassembled WGS sequence"/>
</dbReference>
<keyword evidence="4 6" id="KW-0808">Transferase</keyword>
<dbReference type="InterPro" id="IPR029063">
    <property type="entry name" value="SAM-dependent_MTases_sf"/>
</dbReference>
<dbReference type="InterPro" id="IPR046977">
    <property type="entry name" value="RsmC/RlmG"/>
</dbReference>
<comment type="catalytic activity">
    <reaction evidence="6">
        <text>guanosine(1207) in 16S rRNA + S-adenosyl-L-methionine = N(2)-methylguanosine(1207) in 16S rRNA + S-adenosyl-L-homocysteine + H(+)</text>
        <dbReference type="Rhea" id="RHEA:42736"/>
        <dbReference type="Rhea" id="RHEA-COMP:10213"/>
        <dbReference type="Rhea" id="RHEA-COMP:10214"/>
        <dbReference type="ChEBI" id="CHEBI:15378"/>
        <dbReference type="ChEBI" id="CHEBI:57856"/>
        <dbReference type="ChEBI" id="CHEBI:59789"/>
        <dbReference type="ChEBI" id="CHEBI:74269"/>
        <dbReference type="ChEBI" id="CHEBI:74481"/>
        <dbReference type="EC" id="2.1.1.172"/>
    </reaction>
</comment>
<dbReference type="CDD" id="cd02440">
    <property type="entry name" value="AdoMet_MTases"/>
    <property type="match status" value="1"/>
</dbReference>
<keyword evidence="10" id="KW-1185">Reference proteome</keyword>
<dbReference type="InterPro" id="IPR013675">
    <property type="entry name" value="Mtase_sm_N"/>
</dbReference>
<dbReference type="EC" id="2.1.1.172" evidence="6"/>